<dbReference type="SUPFAM" id="SSF56935">
    <property type="entry name" value="Porins"/>
    <property type="match status" value="1"/>
</dbReference>
<dbReference type="Pfam" id="PF13568">
    <property type="entry name" value="OMP_b-brl_2"/>
    <property type="match status" value="1"/>
</dbReference>
<proteinExistence type="predicted"/>
<dbReference type="SUPFAM" id="SSF56925">
    <property type="entry name" value="OMPA-like"/>
    <property type="match status" value="1"/>
</dbReference>
<evidence type="ECO:0000313" key="3">
    <source>
        <dbReference type="EMBL" id="MFD2552310.1"/>
    </source>
</evidence>
<evidence type="ECO:0000256" key="1">
    <source>
        <dbReference type="SAM" id="SignalP"/>
    </source>
</evidence>
<dbReference type="Gene3D" id="2.40.160.60">
    <property type="entry name" value="Outer membrane protein transport protein (OMPP1/FadL/TodX)"/>
    <property type="match status" value="1"/>
</dbReference>
<protein>
    <submittedName>
        <fullName evidence="3">Porin family protein</fullName>
    </submittedName>
</protein>
<keyword evidence="4" id="KW-1185">Reference proteome</keyword>
<dbReference type="RefSeq" id="WP_376894289.1">
    <property type="nucleotide sequence ID" value="NZ_JBHULS010000004.1"/>
</dbReference>
<sequence length="224" mass="24530">MKKLLLSAAVAVIGFTQISAQDFSFGAKAGANFSTVTGDVDDTTMRVGLHVGAVAEYMLNDKMALQAELLYSMQGTKNEYQETELVDSFLETYKDEATVKLDYINIPVMFKYYVTEGLSVEAGPQVGFLISAKLDLESTYTYNDEGTIVTESSKLSDFDVKDTFKTLDFGLNFGLGYKLDNGLNFGARYNLGLANTSDNSDNFPGDPDLDTKNSVIQVSVGFMF</sequence>
<dbReference type="EMBL" id="JBHULS010000004">
    <property type="protein sequence ID" value="MFD2552310.1"/>
    <property type="molecule type" value="Genomic_DNA"/>
</dbReference>
<reference evidence="4" key="1">
    <citation type="journal article" date="2019" name="Int. J. Syst. Evol. Microbiol.">
        <title>The Global Catalogue of Microorganisms (GCM) 10K type strain sequencing project: providing services to taxonomists for standard genome sequencing and annotation.</title>
        <authorList>
            <consortium name="The Broad Institute Genomics Platform"/>
            <consortium name="The Broad Institute Genome Sequencing Center for Infectious Disease"/>
            <person name="Wu L."/>
            <person name="Ma J."/>
        </authorList>
    </citation>
    <scope>NUCLEOTIDE SEQUENCE [LARGE SCALE GENOMIC DNA]</scope>
    <source>
        <strain evidence="4">KCTC 42587</strain>
    </source>
</reference>
<feature type="signal peptide" evidence="1">
    <location>
        <begin position="1"/>
        <end position="20"/>
    </location>
</feature>
<organism evidence="3 4">
    <name type="scientific">Bizionia sediminis</name>
    <dbReference type="NCBI Taxonomy" id="1737064"/>
    <lineage>
        <taxon>Bacteria</taxon>
        <taxon>Pseudomonadati</taxon>
        <taxon>Bacteroidota</taxon>
        <taxon>Flavobacteriia</taxon>
        <taxon>Flavobacteriales</taxon>
        <taxon>Flavobacteriaceae</taxon>
        <taxon>Bizionia</taxon>
    </lineage>
</organism>
<feature type="chain" id="PRO_5045222479" evidence="1">
    <location>
        <begin position="21"/>
        <end position="224"/>
    </location>
</feature>
<evidence type="ECO:0000259" key="2">
    <source>
        <dbReference type="Pfam" id="PF13568"/>
    </source>
</evidence>
<keyword evidence="1" id="KW-0732">Signal</keyword>
<evidence type="ECO:0000313" key="4">
    <source>
        <dbReference type="Proteomes" id="UP001597472"/>
    </source>
</evidence>
<comment type="caution">
    <text evidence="3">The sequence shown here is derived from an EMBL/GenBank/DDBJ whole genome shotgun (WGS) entry which is preliminary data.</text>
</comment>
<dbReference type="Proteomes" id="UP001597472">
    <property type="component" value="Unassembled WGS sequence"/>
</dbReference>
<dbReference type="InterPro" id="IPR025665">
    <property type="entry name" value="Beta-barrel_OMP_2"/>
</dbReference>
<name>A0ABW5KWK9_9FLAO</name>
<feature type="domain" description="Outer membrane protein beta-barrel" evidence="2">
    <location>
        <begin position="20"/>
        <end position="196"/>
    </location>
</feature>
<dbReference type="InterPro" id="IPR011250">
    <property type="entry name" value="OMP/PagP_B-barrel"/>
</dbReference>
<gene>
    <name evidence="3" type="ORF">ACFSQP_10825</name>
</gene>
<accession>A0ABW5KWK9</accession>